<evidence type="ECO:0000256" key="8">
    <source>
        <dbReference type="ARBA" id="ARBA00031737"/>
    </source>
</evidence>
<proteinExistence type="inferred from homology"/>
<dbReference type="GO" id="GO:0051301">
    <property type="term" value="P:cell division"/>
    <property type="evidence" value="ECO:0007669"/>
    <property type="project" value="UniProtKB-KW"/>
</dbReference>
<protein>
    <recommendedName>
        <fullName evidence="3">Cell wall synthesis protein Wag31</fullName>
    </recommendedName>
    <alternativeName>
        <fullName evidence="8">Antigen 84</fullName>
    </alternativeName>
</protein>
<evidence type="ECO:0000313" key="10">
    <source>
        <dbReference type="Proteomes" id="UP001058003"/>
    </source>
</evidence>
<dbReference type="RefSeq" id="WP_052386330.1">
    <property type="nucleotide sequence ID" value="NZ_CP073767.1"/>
</dbReference>
<accession>A0A9Q9IID7</accession>
<evidence type="ECO:0000256" key="1">
    <source>
        <dbReference type="ARBA" id="ARBA00004496"/>
    </source>
</evidence>
<dbReference type="KEGG" id="daur:Daura_08505"/>
<comment type="similarity">
    <text evidence="2">Belongs to the DivIVA family.</text>
</comment>
<evidence type="ECO:0000256" key="6">
    <source>
        <dbReference type="ARBA" id="ARBA00023054"/>
    </source>
</evidence>
<sequence length="89" mass="9536">MMLTPADVQAVRFTKAAFGKRGYDEDEVDAFLDVVAQALTALHDELAALRGAPAPDASFGTSTAAESAMLAELDRIKQRLSRLEAAVRN</sequence>
<keyword evidence="10" id="KW-1185">Reference proteome</keyword>
<evidence type="ECO:0000256" key="4">
    <source>
        <dbReference type="ARBA" id="ARBA00022490"/>
    </source>
</evidence>
<dbReference type="PANTHER" id="PTHR35794:SF2">
    <property type="entry name" value="CELL DIVISION PROTEIN DIVIVA"/>
    <property type="match status" value="1"/>
</dbReference>
<keyword evidence="6" id="KW-0175">Coiled coil</keyword>
<keyword evidence="5" id="KW-0132">Cell division</keyword>
<gene>
    <name evidence="9" type="ORF">Daura_08505</name>
</gene>
<comment type="subcellular location">
    <subcellularLocation>
        <location evidence="1">Cytoplasm</location>
    </subcellularLocation>
</comment>
<evidence type="ECO:0000256" key="5">
    <source>
        <dbReference type="ARBA" id="ARBA00022618"/>
    </source>
</evidence>
<reference evidence="9" key="1">
    <citation type="submission" date="2021-04" db="EMBL/GenBank/DDBJ databases">
        <title>Dactylosporangium aurantiacum NRRL B-8018 full assembly.</title>
        <authorList>
            <person name="Hartkoorn R.C."/>
            <person name="Beaudoing E."/>
            <person name="Hot D."/>
        </authorList>
    </citation>
    <scope>NUCLEOTIDE SEQUENCE</scope>
    <source>
        <strain evidence="9">NRRL B-8018</strain>
    </source>
</reference>
<dbReference type="OrthoDB" id="5198800at2"/>
<name>A0A9Q9IID7_9ACTN</name>
<dbReference type="Gene3D" id="6.10.250.660">
    <property type="match status" value="1"/>
</dbReference>
<keyword evidence="7" id="KW-0131">Cell cycle</keyword>
<dbReference type="Proteomes" id="UP001058003">
    <property type="component" value="Chromosome"/>
</dbReference>
<dbReference type="NCBIfam" id="TIGR03544">
    <property type="entry name" value="DivI1A_domain"/>
    <property type="match status" value="1"/>
</dbReference>
<dbReference type="InterPro" id="IPR007793">
    <property type="entry name" value="DivIVA_fam"/>
</dbReference>
<dbReference type="PANTHER" id="PTHR35794">
    <property type="entry name" value="CELL DIVISION PROTEIN DIVIVA"/>
    <property type="match status" value="1"/>
</dbReference>
<dbReference type="AlphaFoldDB" id="A0A9Q9IID7"/>
<keyword evidence="4" id="KW-0963">Cytoplasm</keyword>
<dbReference type="EMBL" id="CP073767">
    <property type="protein sequence ID" value="UWZ56206.1"/>
    <property type="molecule type" value="Genomic_DNA"/>
</dbReference>
<dbReference type="InterPro" id="IPR019933">
    <property type="entry name" value="DivIVA_domain"/>
</dbReference>
<dbReference type="GO" id="GO:0005737">
    <property type="term" value="C:cytoplasm"/>
    <property type="evidence" value="ECO:0007669"/>
    <property type="project" value="UniProtKB-SubCell"/>
</dbReference>
<evidence type="ECO:0000313" key="9">
    <source>
        <dbReference type="EMBL" id="UWZ56206.1"/>
    </source>
</evidence>
<evidence type="ECO:0000256" key="3">
    <source>
        <dbReference type="ARBA" id="ARBA00018787"/>
    </source>
</evidence>
<evidence type="ECO:0000256" key="2">
    <source>
        <dbReference type="ARBA" id="ARBA00009008"/>
    </source>
</evidence>
<organism evidence="9 10">
    <name type="scientific">Dactylosporangium aurantiacum</name>
    <dbReference type="NCBI Taxonomy" id="35754"/>
    <lineage>
        <taxon>Bacteria</taxon>
        <taxon>Bacillati</taxon>
        <taxon>Actinomycetota</taxon>
        <taxon>Actinomycetes</taxon>
        <taxon>Micromonosporales</taxon>
        <taxon>Micromonosporaceae</taxon>
        <taxon>Dactylosporangium</taxon>
    </lineage>
</organism>
<dbReference type="Pfam" id="PF05103">
    <property type="entry name" value="DivIVA"/>
    <property type="match status" value="1"/>
</dbReference>
<evidence type="ECO:0000256" key="7">
    <source>
        <dbReference type="ARBA" id="ARBA00023306"/>
    </source>
</evidence>